<protein>
    <submittedName>
        <fullName evidence="1">Uncharacterized protein</fullName>
    </submittedName>
</protein>
<proteinExistence type="predicted"/>
<organism evidence="1 2">
    <name type="scientific">Mycolicibacterium vanbaalenii</name>
    <name type="common">Mycobacterium vanbaalenii</name>
    <dbReference type="NCBI Taxonomy" id="110539"/>
    <lineage>
        <taxon>Bacteria</taxon>
        <taxon>Bacillati</taxon>
        <taxon>Actinomycetota</taxon>
        <taxon>Actinomycetes</taxon>
        <taxon>Mycobacteriales</taxon>
        <taxon>Mycobacteriaceae</taxon>
        <taxon>Mycolicibacterium</taxon>
    </lineage>
</organism>
<name>A0A5S9QX85_MYCVN</name>
<dbReference type="AlphaFoldDB" id="A0A5S9QX85"/>
<gene>
    <name evidence="1" type="ORF">AELLOGFF_01000</name>
</gene>
<accession>A0A5S9QX85</accession>
<keyword evidence="2" id="KW-1185">Reference proteome</keyword>
<reference evidence="1 2" key="1">
    <citation type="submission" date="2019-11" db="EMBL/GenBank/DDBJ databases">
        <authorList>
            <person name="Holert J."/>
        </authorList>
    </citation>
    <scope>NUCLEOTIDE SEQUENCE [LARGE SCALE GENOMIC DNA]</scope>
    <source>
        <strain evidence="1">BC8_1</strain>
    </source>
</reference>
<evidence type="ECO:0000313" key="2">
    <source>
        <dbReference type="Proteomes" id="UP000430146"/>
    </source>
</evidence>
<sequence>MDRWIAAIPSGRASIERTVPTCMSRSLTLASGFITNPARSEITVTGTVLVRLPLNSAAASTTIPAITSTKVAPASGRNSPGERDLCFRALVAGLGCLAVADRRAGPLVSLVNCGPAGCATLPLAGYCVLDPRLYRTYLSYGHREHQLHLGPVATVCNGPISESAGQPDCGPSPGGDPWHSIARVDQTPGHPLLEAMFGSWHQEWATPSARNLILVF</sequence>
<dbReference type="Proteomes" id="UP000430146">
    <property type="component" value="Unassembled WGS sequence"/>
</dbReference>
<evidence type="ECO:0000313" key="1">
    <source>
        <dbReference type="EMBL" id="CAA0124464.1"/>
    </source>
</evidence>
<dbReference type="EMBL" id="CACSIP010000023">
    <property type="protein sequence ID" value="CAA0124464.1"/>
    <property type="molecule type" value="Genomic_DNA"/>
</dbReference>